<dbReference type="CDD" id="cd01536">
    <property type="entry name" value="PBP1_ABC_sugar_binding-like"/>
    <property type="match status" value="1"/>
</dbReference>
<dbReference type="GO" id="GO:0030313">
    <property type="term" value="C:cell envelope"/>
    <property type="evidence" value="ECO:0007669"/>
    <property type="project" value="UniProtKB-SubCell"/>
</dbReference>
<evidence type="ECO:0000313" key="7">
    <source>
        <dbReference type="Proteomes" id="UP000234662"/>
    </source>
</evidence>
<feature type="chain" id="PRO_5014185161" description="Periplasmic binding protein domain-containing protein" evidence="4">
    <location>
        <begin position="36"/>
        <end position="329"/>
    </location>
</feature>
<dbReference type="RefSeq" id="WP_101823041.1">
    <property type="nucleotide sequence ID" value="NZ_PKJC01000041.1"/>
</dbReference>
<sequence>MSVVHRHQISSYRRSRTGVVVATLAAATLTLTACAGGDSGQAPNGKLAFSHPNSSAPVTKAVQKYADERADELGYELVSDDPKQQVAVQVTSVETWTTQQVKGITMFSSDPSATAQVRDRAKAAGIKWSTYGTGNETGDGAVLFSHVQSGQLLGEDAVEWINTQQRPQKVLLLTSTTAPVLSDRWTVPADLIKSQTSSEIVVSQDAITQEAGLKVAETALAAHPDIRVVIAMNDDAALGAMKAFSDRNIDPESVYIGGQDGSLEALEAIKSGGYYKASVSVNIPAVGDAVVDSLVEQISGEGDGVVEVTPVLGTAKDPEGLDVLIGQYQ</sequence>
<evidence type="ECO:0000313" key="6">
    <source>
        <dbReference type="EMBL" id="PKZ62850.1"/>
    </source>
</evidence>
<comment type="caution">
    <text evidence="6">The sequence shown here is derived from an EMBL/GenBank/DDBJ whole genome shotgun (WGS) entry which is preliminary data.</text>
</comment>
<dbReference type="PROSITE" id="PS51257">
    <property type="entry name" value="PROKAR_LIPOPROTEIN"/>
    <property type="match status" value="1"/>
</dbReference>
<evidence type="ECO:0000256" key="3">
    <source>
        <dbReference type="ARBA" id="ARBA00022729"/>
    </source>
</evidence>
<evidence type="ECO:0000259" key="5">
    <source>
        <dbReference type="Pfam" id="PF13407"/>
    </source>
</evidence>
<dbReference type="Pfam" id="PF13407">
    <property type="entry name" value="Peripla_BP_4"/>
    <property type="match status" value="1"/>
</dbReference>
<dbReference type="PANTHER" id="PTHR46847">
    <property type="entry name" value="D-ALLOSE-BINDING PERIPLASMIC PROTEIN-RELATED"/>
    <property type="match status" value="1"/>
</dbReference>
<dbReference type="PANTHER" id="PTHR46847:SF1">
    <property type="entry name" value="D-ALLOSE-BINDING PERIPLASMIC PROTEIN-RELATED"/>
    <property type="match status" value="1"/>
</dbReference>
<dbReference type="InterPro" id="IPR028082">
    <property type="entry name" value="Peripla_BP_I"/>
</dbReference>
<dbReference type="Gene3D" id="3.40.50.2300">
    <property type="match status" value="2"/>
</dbReference>
<evidence type="ECO:0000256" key="4">
    <source>
        <dbReference type="SAM" id="SignalP"/>
    </source>
</evidence>
<keyword evidence="3 4" id="KW-0732">Signal</keyword>
<dbReference type="AlphaFoldDB" id="A0A2I1R139"/>
<comment type="subcellular location">
    <subcellularLocation>
        <location evidence="1">Cell envelope</location>
    </subcellularLocation>
</comment>
<feature type="domain" description="Periplasmic binding protein" evidence="5">
    <location>
        <begin position="48"/>
        <end position="301"/>
    </location>
</feature>
<accession>A0A2I1R139</accession>
<dbReference type="GO" id="GO:0030246">
    <property type="term" value="F:carbohydrate binding"/>
    <property type="evidence" value="ECO:0007669"/>
    <property type="project" value="UniProtKB-ARBA"/>
</dbReference>
<dbReference type="InterPro" id="IPR025997">
    <property type="entry name" value="SBP_2_dom"/>
</dbReference>
<dbReference type="Proteomes" id="UP000234662">
    <property type="component" value="Unassembled WGS sequence"/>
</dbReference>
<dbReference type="SUPFAM" id="SSF53822">
    <property type="entry name" value="Periplasmic binding protein-like I"/>
    <property type="match status" value="1"/>
</dbReference>
<organism evidence="6 7">
    <name type="scientific">Gordonia terrae</name>
    <dbReference type="NCBI Taxonomy" id="2055"/>
    <lineage>
        <taxon>Bacteria</taxon>
        <taxon>Bacillati</taxon>
        <taxon>Actinomycetota</taxon>
        <taxon>Actinomycetes</taxon>
        <taxon>Mycobacteriales</taxon>
        <taxon>Gordoniaceae</taxon>
        <taxon>Gordonia</taxon>
    </lineage>
</organism>
<comment type="similarity">
    <text evidence="2">Belongs to the bacterial solute-binding protein 2 family.</text>
</comment>
<feature type="signal peptide" evidence="4">
    <location>
        <begin position="1"/>
        <end position="35"/>
    </location>
</feature>
<evidence type="ECO:0000256" key="1">
    <source>
        <dbReference type="ARBA" id="ARBA00004196"/>
    </source>
</evidence>
<gene>
    <name evidence="6" type="ORF">CYJ73_24810</name>
</gene>
<name>A0A2I1R139_9ACTN</name>
<evidence type="ECO:0000256" key="2">
    <source>
        <dbReference type="ARBA" id="ARBA00007639"/>
    </source>
</evidence>
<proteinExistence type="inferred from homology"/>
<reference evidence="6 7" key="1">
    <citation type="submission" date="2017-12" db="EMBL/GenBank/DDBJ databases">
        <title>Phylogenetic diversity of female urinary microbiome.</title>
        <authorList>
            <person name="Thomas-White K."/>
            <person name="Wolfe A.J."/>
        </authorList>
    </citation>
    <scope>NUCLEOTIDE SEQUENCE [LARGE SCALE GENOMIC DNA]</scope>
    <source>
        <strain evidence="6 7">UMB0777</strain>
    </source>
</reference>
<dbReference type="EMBL" id="PKJC01000041">
    <property type="protein sequence ID" value="PKZ62850.1"/>
    <property type="molecule type" value="Genomic_DNA"/>
</dbReference>
<protein>
    <recommendedName>
        <fullName evidence="5">Periplasmic binding protein domain-containing protein</fullName>
    </recommendedName>
</protein>